<sequence>MSDPAPDLRPERWRKDADKYLLPGELPPVVATRRHWAVLIVPALKALPVLVLGGWLLVLDPDNRATSTAGLLVVAAALVFLALRAGEWWMRHFIVTNRRVLLTSGIVVRTVALLPLRRITDLTWKETLFGQVLGYGTFRFESAGQQQALSEITFLPQADVLYRRVSQLLFGTDGADGTGDDEDGGAGPVAPRAVAPGARQDTQPIPRPPQPS</sequence>
<keyword evidence="5" id="KW-1185">Reference proteome</keyword>
<reference evidence="5" key="1">
    <citation type="submission" date="2016-10" db="EMBL/GenBank/DDBJ databases">
        <authorList>
            <person name="Varghese N."/>
            <person name="Submissions S."/>
        </authorList>
    </citation>
    <scope>NUCLEOTIDE SEQUENCE [LARGE SCALE GENOMIC DNA]</scope>
    <source>
        <strain evidence="5">DSM 45413</strain>
    </source>
</reference>
<evidence type="ECO:0000256" key="2">
    <source>
        <dbReference type="SAM" id="Phobius"/>
    </source>
</evidence>
<keyword evidence="2" id="KW-0472">Membrane</keyword>
<evidence type="ECO:0000313" key="5">
    <source>
        <dbReference type="Proteomes" id="UP000198960"/>
    </source>
</evidence>
<accession>A0A1H8RZI4</accession>
<dbReference type="RefSeq" id="WP_091941555.1">
    <property type="nucleotide sequence ID" value="NZ_FOEE01000003.1"/>
</dbReference>
<feature type="transmembrane region" description="Helical" evidence="2">
    <location>
        <begin position="36"/>
        <end position="59"/>
    </location>
</feature>
<protein>
    <submittedName>
        <fullName evidence="4">PH domain-containing protein</fullName>
    </submittedName>
</protein>
<feature type="domain" description="YdbS-like PH" evidence="3">
    <location>
        <begin position="88"/>
        <end position="163"/>
    </location>
</feature>
<keyword evidence="2" id="KW-0812">Transmembrane</keyword>
<feature type="compositionally biased region" description="Low complexity" evidence="1">
    <location>
        <begin position="188"/>
        <end position="199"/>
    </location>
</feature>
<organism evidence="4 5">
    <name type="scientific">Trujillonella endophytica</name>
    <dbReference type="NCBI Taxonomy" id="673521"/>
    <lineage>
        <taxon>Bacteria</taxon>
        <taxon>Bacillati</taxon>
        <taxon>Actinomycetota</taxon>
        <taxon>Actinomycetes</taxon>
        <taxon>Geodermatophilales</taxon>
        <taxon>Geodermatophilaceae</taxon>
        <taxon>Trujillonella</taxon>
    </lineage>
</organism>
<name>A0A1H8RZI4_9ACTN</name>
<dbReference type="Proteomes" id="UP000198960">
    <property type="component" value="Unassembled WGS sequence"/>
</dbReference>
<evidence type="ECO:0000259" key="3">
    <source>
        <dbReference type="Pfam" id="PF03703"/>
    </source>
</evidence>
<feature type="transmembrane region" description="Helical" evidence="2">
    <location>
        <begin position="65"/>
        <end position="83"/>
    </location>
</feature>
<proteinExistence type="predicted"/>
<feature type="region of interest" description="Disordered" evidence="1">
    <location>
        <begin position="173"/>
        <end position="212"/>
    </location>
</feature>
<dbReference type="PANTHER" id="PTHR37938:SF1">
    <property type="entry name" value="BLL0215 PROTEIN"/>
    <property type="match status" value="1"/>
</dbReference>
<dbReference type="Pfam" id="PF03703">
    <property type="entry name" value="bPH_2"/>
    <property type="match status" value="1"/>
</dbReference>
<dbReference type="EMBL" id="FOEE01000003">
    <property type="protein sequence ID" value="SEO71742.1"/>
    <property type="molecule type" value="Genomic_DNA"/>
</dbReference>
<dbReference type="PANTHER" id="PTHR37938">
    <property type="entry name" value="BLL0215 PROTEIN"/>
    <property type="match status" value="1"/>
</dbReference>
<dbReference type="OrthoDB" id="3354538at2"/>
<dbReference type="AlphaFoldDB" id="A0A1H8RZI4"/>
<dbReference type="InterPro" id="IPR005182">
    <property type="entry name" value="YdbS-like_PH"/>
</dbReference>
<gene>
    <name evidence="4" type="ORF">SAMN05660991_01442</name>
</gene>
<dbReference type="STRING" id="673521.SAMN05660991_01442"/>
<evidence type="ECO:0000313" key="4">
    <source>
        <dbReference type="EMBL" id="SEO71742.1"/>
    </source>
</evidence>
<keyword evidence="2" id="KW-1133">Transmembrane helix</keyword>
<evidence type="ECO:0000256" key="1">
    <source>
        <dbReference type="SAM" id="MobiDB-lite"/>
    </source>
</evidence>